<dbReference type="Pfam" id="PF01612">
    <property type="entry name" value="DNA_pol_A_exo1"/>
    <property type="match status" value="1"/>
</dbReference>
<gene>
    <name evidence="4" type="ORF">ElyMa_003455500</name>
</gene>
<dbReference type="GO" id="GO:0003676">
    <property type="term" value="F:nucleic acid binding"/>
    <property type="evidence" value="ECO:0007669"/>
    <property type="project" value="InterPro"/>
</dbReference>
<protein>
    <submittedName>
        <fullName evidence="4">Exonuclease 3'-5' domain-containing protein 1</fullName>
    </submittedName>
</protein>
<dbReference type="SUPFAM" id="SSF57667">
    <property type="entry name" value="beta-beta-alpha zinc fingers"/>
    <property type="match status" value="1"/>
</dbReference>
<dbReference type="PANTHER" id="PTHR46628">
    <property type="entry name" value="PIRNA BIOGENESIS PROTEIN EXD1"/>
    <property type="match status" value="1"/>
</dbReference>
<keyword evidence="1" id="KW-0479">Metal-binding</keyword>
<keyword evidence="4" id="KW-0378">Hydrolase</keyword>
<dbReference type="Proteomes" id="UP000762676">
    <property type="component" value="Unassembled WGS sequence"/>
</dbReference>
<evidence type="ECO:0000256" key="2">
    <source>
        <dbReference type="SAM" id="MobiDB-lite"/>
    </source>
</evidence>
<dbReference type="InterPro" id="IPR052144">
    <property type="entry name" value="piRNA_biogenesis_EXD1"/>
</dbReference>
<keyword evidence="4" id="KW-0269">Exonuclease</keyword>
<dbReference type="AlphaFoldDB" id="A0AAV4E9I2"/>
<dbReference type="InterPro" id="IPR002562">
    <property type="entry name" value="3'-5'_exonuclease_dom"/>
</dbReference>
<dbReference type="PROSITE" id="PS50157">
    <property type="entry name" value="ZINC_FINGER_C2H2_2"/>
    <property type="match status" value="1"/>
</dbReference>
<keyword evidence="4" id="KW-0540">Nuclease</keyword>
<feature type="compositionally biased region" description="Basic and acidic residues" evidence="2">
    <location>
        <begin position="365"/>
        <end position="387"/>
    </location>
</feature>
<keyword evidence="1" id="KW-0863">Zinc-finger</keyword>
<dbReference type="Gene3D" id="3.30.420.10">
    <property type="entry name" value="Ribonuclease H-like superfamily/Ribonuclease H"/>
    <property type="match status" value="1"/>
</dbReference>
<sequence length="785" mass="87522">MDAVHDKCVDDEKPCILSLSAALKTYSENEICRENEQVGLSEKTEMVADFSFTGGDTSLANTNETVDEDEDFQDFYEAQNYTLICRISEKFHESIKNIMEYRAVGVAFEGQKLGRDGTLSLVQIATDSELIIFDIIRLGEEAFKAGLQNIFESEDVMKVIHDCRWIADLLRYQHEVSLANVFDTQVANAFAYRSLTGGKWPSIVESLPDCLKNRLNLPLQDVNIAQIMELNREENDILWLVRPLPSELLDTARKNTVYLLRLQRVLLGEMLMEFKAAVDIYLNCSSGTQEDMEKCRLTRHLLPIAFTHIHTYIKQKSDSRSQMDPLSPSSEEFETQPGFSGHNSTKALSKLSKVSSSTNRKKKAIPKEEKKTQQLSEKAKSYKEMGRDALPNEGSSSFQLKSDCGNTDIIGYNTYLGIDRTVELDYTILDSPNGESDNADSFVDEETGPNVDHVCLTSLNTEALPSVSVPRVVLQRVDKVNLMPEMKAEGKQSMPCISLAYIDSQKEQKTVSDGVKEDQSIEKTLIAPTSDLLKQEKHRFKGSSIPQLNSHNVHHQQLEELQAGSCVSHDLPTTATLQLLANPSAANKKDTQLIRQSLKADPANEGTVSASGSLLAAEIQATQAAVEVEKLKLSTESLTLNTASGDEHTGIGVYTQDKVVQFKVRAKTVICAGKEASSAALSIEHENHQNVICSKTFGSQRVLSLHKKMRPLLNLKRFYKCDLCNKNLTTLSSLKNHVIVFIVEREMRMMGKGRGKLGKLAQDQSGWLYLCVAYTLPRVKGIDDE</sequence>
<feature type="domain" description="C2H2-type" evidence="3">
    <location>
        <begin position="719"/>
        <end position="746"/>
    </location>
</feature>
<evidence type="ECO:0000259" key="3">
    <source>
        <dbReference type="PROSITE" id="PS50157"/>
    </source>
</evidence>
<name>A0AAV4E9I2_9GAST</name>
<dbReference type="GO" id="GO:0034587">
    <property type="term" value="P:piRNA processing"/>
    <property type="evidence" value="ECO:0007669"/>
    <property type="project" value="TreeGrafter"/>
</dbReference>
<proteinExistence type="predicted"/>
<dbReference type="InterPro" id="IPR012337">
    <property type="entry name" value="RNaseH-like_sf"/>
</dbReference>
<feature type="compositionally biased region" description="Low complexity" evidence="2">
    <location>
        <begin position="344"/>
        <end position="358"/>
    </location>
</feature>
<feature type="region of interest" description="Disordered" evidence="2">
    <location>
        <begin position="316"/>
        <end position="398"/>
    </location>
</feature>
<dbReference type="SMART" id="SM00474">
    <property type="entry name" value="35EXOc"/>
    <property type="match status" value="1"/>
</dbReference>
<dbReference type="InterPro" id="IPR036236">
    <property type="entry name" value="Znf_C2H2_sf"/>
</dbReference>
<reference evidence="4 5" key="1">
    <citation type="journal article" date="2021" name="Elife">
        <title>Chloroplast acquisition without the gene transfer in kleptoplastic sea slugs, Plakobranchus ocellatus.</title>
        <authorList>
            <person name="Maeda T."/>
            <person name="Takahashi S."/>
            <person name="Yoshida T."/>
            <person name="Shimamura S."/>
            <person name="Takaki Y."/>
            <person name="Nagai Y."/>
            <person name="Toyoda A."/>
            <person name="Suzuki Y."/>
            <person name="Arimoto A."/>
            <person name="Ishii H."/>
            <person name="Satoh N."/>
            <person name="Nishiyama T."/>
            <person name="Hasebe M."/>
            <person name="Maruyama T."/>
            <person name="Minagawa J."/>
            <person name="Obokata J."/>
            <person name="Shigenobu S."/>
        </authorList>
    </citation>
    <scope>NUCLEOTIDE SEQUENCE [LARGE SCALE GENOMIC DNA]</scope>
</reference>
<dbReference type="GO" id="GO:0008270">
    <property type="term" value="F:zinc ion binding"/>
    <property type="evidence" value="ECO:0007669"/>
    <property type="project" value="UniProtKB-KW"/>
</dbReference>
<evidence type="ECO:0000313" key="4">
    <source>
        <dbReference type="EMBL" id="GFR57404.1"/>
    </source>
</evidence>
<dbReference type="GO" id="GO:1990923">
    <property type="term" value="C:PET complex"/>
    <property type="evidence" value="ECO:0007669"/>
    <property type="project" value="TreeGrafter"/>
</dbReference>
<comment type="caution">
    <text evidence="4">The sequence shown here is derived from an EMBL/GenBank/DDBJ whole genome shotgun (WGS) entry which is preliminary data.</text>
</comment>
<accession>A0AAV4E9I2</accession>
<evidence type="ECO:0000256" key="1">
    <source>
        <dbReference type="PROSITE-ProRule" id="PRU00042"/>
    </source>
</evidence>
<organism evidence="4 5">
    <name type="scientific">Elysia marginata</name>
    <dbReference type="NCBI Taxonomy" id="1093978"/>
    <lineage>
        <taxon>Eukaryota</taxon>
        <taxon>Metazoa</taxon>
        <taxon>Spiralia</taxon>
        <taxon>Lophotrochozoa</taxon>
        <taxon>Mollusca</taxon>
        <taxon>Gastropoda</taxon>
        <taxon>Heterobranchia</taxon>
        <taxon>Euthyneura</taxon>
        <taxon>Panpulmonata</taxon>
        <taxon>Sacoglossa</taxon>
        <taxon>Placobranchoidea</taxon>
        <taxon>Plakobranchidae</taxon>
        <taxon>Elysia</taxon>
    </lineage>
</organism>
<evidence type="ECO:0000313" key="5">
    <source>
        <dbReference type="Proteomes" id="UP000762676"/>
    </source>
</evidence>
<dbReference type="PANTHER" id="PTHR46628:SF1">
    <property type="entry name" value="PIRNA BIOGENESIS PROTEIN EXD1"/>
    <property type="match status" value="1"/>
</dbReference>
<keyword evidence="5" id="KW-1185">Reference proteome</keyword>
<keyword evidence="1" id="KW-0862">Zinc</keyword>
<dbReference type="GO" id="GO:0008408">
    <property type="term" value="F:3'-5' exonuclease activity"/>
    <property type="evidence" value="ECO:0007669"/>
    <property type="project" value="InterPro"/>
</dbReference>
<dbReference type="EMBL" id="BMAT01007084">
    <property type="protein sequence ID" value="GFR57404.1"/>
    <property type="molecule type" value="Genomic_DNA"/>
</dbReference>
<dbReference type="Gene3D" id="3.30.160.60">
    <property type="entry name" value="Classic Zinc Finger"/>
    <property type="match status" value="1"/>
</dbReference>
<dbReference type="InterPro" id="IPR036397">
    <property type="entry name" value="RNaseH_sf"/>
</dbReference>
<dbReference type="SUPFAM" id="SSF53098">
    <property type="entry name" value="Ribonuclease H-like"/>
    <property type="match status" value="1"/>
</dbReference>
<dbReference type="InterPro" id="IPR013087">
    <property type="entry name" value="Znf_C2H2_type"/>
</dbReference>